<feature type="signal peptide" evidence="1">
    <location>
        <begin position="1"/>
        <end position="24"/>
    </location>
</feature>
<accession>A0A840YA75</accession>
<organism evidence="2 3">
    <name type="scientific">Muricoccus pecuniae</name>
    <dbReference type="NCBI Taxonomy" id="693023"/>
    <lineage>
        <taxon>Bacteria</taxon>
        <taxon>Pseudomonadati</taxon>
        <taxon>Pseudomonadota</taxon>
        <taxon>Alphaproteobacteria</taxon>
        <taxon>Acetobacterales</taxon>
        <taxon>Roseomonadaceae</taxon>
        <taxon>Muricoccus</taxon>
    </lineage>
</organism>
<comment type="caution">
    <text evidence="2">The sequence shown here is derived from an EMBL/GenBank/DDBJ whole genome shotgun (WGS) entry which is preliminary data.</text>
</comment>
<keyword evidence="1" id="KW-0732">Signal</keyword>
<evidence type="ECO:0000256" key="1">
    <source>
        <dbReference type="SAM" id="SignalP"/>
    </source>
</evidence>
<sequence>MTARMPRLLIPVALALLIAPPALSQAPAAPPGAAVSCEVPPDALSAATCADPAARGADRRRARTYEALRHALQPVQRPGLETDARGFEAFLAANCAPGGRPDPACLARAHEAKREDLRRWLTGPALEEADRAGEEAEALEGRLAAAGIPPAPAARREAIAALQGRGGLPATGFLDGRTVALLPAAPARPSGGAAPPAPSATAPPPGTVWLPHFPPALNERYALSGCGAAGTASWIGNGLRLGGRPVPGETGYEIYADPQRFYLLPPGGPARVIEGLPDGSLRLSGTIPPALAARGIQPGATLRRCGEATRR</sequence>
<name>A0A840YA75_9PROT</name>
<dbReference type="AlphaFoldDB" id="A0A840YA75"/>
<reference evidence="2 3" key="1">
    <citation type="submission" date="2020-08" db="EMBL/GenBank/DDBJ databases">
        <title>Genomic Encyclopedia of Type Strains, Phase IV (KMG-IV): sequencing the most valuable type-strain genomes for metagenomic binning, comparative biology and taxonomic classification.</title>
        <authorList>
            <person name="Goeker M."/>
        </authorList>
    </citation>
    <scope>NUCLEOTIDE SEQUENCE [LARGE SCALE GENOMIC DNA]</scope>
    <source>
        <strain evidence="2 3">DSM 25622</strain>
    </source>
</reference>
<proteinExistence type="predicted"/>
<evidence type="ECO:0000313" key="2">
    <source>
        <dbReference type="EMBL" id="MBB5692921.1"/>
    </source>
</evidence>
<dbReference type="EMBL" id="JACIJD010000003">
    <property type="protein sequence ID" value="MBB5692921.1"/>
    <property type="molecule type" value="Genomic_DNA"/>
</dbReference>
<feature type="chain" id="PRO_5033013102" description="Peptidoglycan binding domain-containing protein" evidence="1">
    <location>
        <begin position="25"/>
        <end position="311"/>
    </location>
</feature>
<evidence type="ECO:0000313" key="3">
    <source>
        <dbReference type="Proteomes" id="UP000580654"/>
    </source>
</evidence>
<dbReference type="Proteomes" id="UP000580654">
    <property type="component" value="Unassembled WGS sequence"/>
</dbReference>
<evidence type="ECO:0008006" key="4">
    <source>
        <dbReference type="Google" id="ProtNLM"/>
    </source>
</evidence>
<keyword evidence="3" id="KW-1185">Reference proteome</keyword>
<protein>
    <recommendedName>
        <fullName evidence="4">Peptidoglycan binding domain-containing protein</fullName>
    </recommendedName>
</protein>
<gene>
    <name evidence="2" type="ORF">FHS87_000940</name>
</gene>